<comment type="subcellular location">
    <subcellularLocation>
        <location evidence="1">Nucleus</location>
    </subcellularLocation>
</comment>
<dbReference type="GO" id="GO:0006303">
    <property type="term" value="P:double-strand break repair via nonhomologous end joining"/>
    <property type="evidence" value="ECO:0007669"/>
    <property type="project" value="TreeGrafter"/>
</dbReference>
<keyword evidence="6" id="KW-0378">Hydrolase</keyword>
<dbReference type="EMBL" id="CAJNOI010001118">
    <property type="protein sequence ID" value="CAF1384325.1"/>
    <property type="molecule type" value="Genomic_DNA"/>
</dbReference>
<accession>A0A813XL33</accession>
<keyword evidence="7" id="KW-0269">Exonuclease</keyword>
<dbReference type="InterPro" id="IPR011084">
    <property type="entry name" value="DRMBL"/>
</dbReference>
<dbReference type="InterPro" id="IPR036866">
    <property type="entry name" value="RibonucZ/Hydroxyglut_hydro"/>
</dbReference>
<dbReference type="Pfam" id="PF07522">
    <property type="entry name" value="DRMBL"/>
    <property type="match status" value="1"/>
</dbReference>
<keyword evidence="5" id="KW-0227">DNA damage</keyword>
<evidence type="ECO:0000256" key="12">
    <source>
        <dbReference type="ARBA" id="ARBA00042677"/>
    </source>
</evidence>
<evidence type="ECO:0000256" key="7">
    <source>
        <dbReference type="ARBA" id="ARBA00022839"/>
    </source>
</evidence>
<gene>
    <name evidence="15" type="ORF">BJG266_LOCUS36751</name>
    <name evidence="14" type="ORF">QVE165_LOCUS7935</name>
</gene>
<evidence type="ECO:0000256" key="3">
    <source>
        <dbReference type="ARBA" id="ARBA00022722"/>
    </source>
</evidence>
<organism evidence="14 16">
    <name type="scientific">Adineta steineri</name>
    <dbReference type="NCBI Taxonomy" id="433720"/>
    <lineage>
        <taxon>Eukaryota</taxon>
        <taxon>Metazoa</taxon>
        <taxon>Spiralia</taxon>
        <taxon>Gnathifera</taxon>
        <taxon>Rotifera</taxon>
        <taxon>Eurotatoria</taxon>
        <taxon>Bdelloidea</taxon>
        <taxon>Adinetida</taxon>
        <taxon>Adinetidae</taxon>
        <taxon>Adineta</taxon>
    </lineage>
</organism>
<sequence length="413" mass="48524">MCTFGGILTEYPWISIDSFLQSNCEVSRVFFISHIHTDHLRGLDQSTFSQYVTNNRSIRIYCSDTTRHFLSKLSAYKHLAQFYSVLNIDQPFTIQNPADENSSVTVTCCGAGHCPGSLMLLFEGSHGTILYTGDFRLYSHQSKRHRIILSKKRIDTLYIDMTFFEPSIRQLPERERACEKLIDFIQQYDNQCFYLKTSARVGYEYIYISLNQHFGIPIHVNSEQYHLYDCLPQVQRVLTIDGNKTRLHACWPKCSHTKSSIKIVLSVLWFTLEQQQQRQFKSPLVQISTNYYRLCYSLHSSYNEICTFVKQISPTRVHPIALPDQINFERFNELLKQLGINQSPIISFAPSNTQQQIKHRYHHTIENIHNNDTDDELEFDYHENRKTNEKQLFKRISNLQLPLTKKCKKDYEK</sequence>
<feature type="domain" description="DNA repair metallo-beta-lactamase" evidence="13">
    <location>
        <begin position="272"/>
        <end position="319"/>
    </location>
</feature>
<keyword evidence="3" id="KW-0540">Nuclease</keyword>
<keyword evidence="4" id="KW-0255">Endonuclease</keyword>
<comment type="caution">
    <text evidence="14">The sequence shown here is derived from an EMBL/GenBank/DDBJ whole genome shotgun (WGS) entry which is preliminary data.</text>
</comment>
<evidence type="ECO:0000256" key="4">
    <source>
        <dbReference type="ARBA" id="ARBA00022759"/>
    </source>
</evidence>
<evidence type="ECO:0000259" key="13">
    <source>
        <dbReference type="Pfam" id="PF07522"/>
    </source>
</evidence>
<dbReference type="PANTHER" id="PTHR23240:SF8">
    <property type="entry name" value="PROTEIN ARTEMIS"/>
    <property type="match status" value="1"/>
</dbReference>
<dbReference type="GO" id="GO:0005634">
    <property type="term" value="C:nucleus"/>
    <property type="evidence" value="ECO:0007669"/>
    <property type="project" value="UniProtKB-SubCell"/>
</dbReference>
<dbReference type="Proteomes" id="UP000663877">
    <property type="component" value="Unassembled WGS sequence"/>
</dbReference>
<dbReference type="Gene3D" id="3.40.50.12650">
    <property type="match status" value="1"/>
</dbReference>
<reference evidence="14" key="1">
    <citation type="submission" date="2021-02" db="EMBL/GenBank/DDBJ databases">
        <authorList>
            <person name="Nowell W R."/>
        </authorList>
    </citation>
    <scope>NUCLEOTIDE SEQUENCE</scope>
</reference>
<dbReference type="Pfam" id="PF23023">
    <property type="entry name" value="Anti-Pycsar_Apyc1"/>
    <property type="match status" value="1"/>
</dbReference>
<protein>
    <recommendedName>
        <fullName evidence="11">Protein artemis</fullName>
    </recommendedName>
    <alternativeName>
        <fullName evidence="12">DNA cross-link repair 1C protein</fullName>
    </alternativeName>
</protein>
<dbReference type="GO" id="GO:0035312">
    <property type="term" value="F:5'-3' DNA exonuclease activity"/>
    <property type="evidence" value="ECO:0007669"/>
    <property type="project" value="TreeGrafter"/>
</dbReference>
<evidence type="ECO:0000313" key="14">
    <source>
        <dbReference type="EMBL" id="CAF0871818.1"/>
    </source>
</evidence>
<dbReference type="SUPFAM" id="SSF56281">
    <property type="entry name" value="Metallo-hydrolase/oxidoreductase"/>
    <property type="match status" value="1"/>
</dbReference>
<dbReference type="GO" id="GO:0003684">
    <property type="term" value="F:damaged DNA binding"/>
    <property type="evidence" value="ECO:0007669"/>
    <property type="project" value="TreeGrafter"/>
</dbReference>
<keyword evidence="9" id="KW-0234">DNA repair</keyword>
<dbReference type="GO" id="GO:0004519">
    <property type="term" value="F:endonuclease activity"/>
    <property type="evidence" value="ECO:0007669"/>
    <property type="project" value="UniProtKB-KW"/>
</dbReference>
<evidence type="ECO:0000256" key="5">
    <source>
        <dbReference type="ARBA" id="ARBA00022763"/>
    </source>
</evidence>
<evidence type="ECO:0000256" key="6">
    <source>
        <dbReference type="ARBA" id="ARBA00022801"/>
    </source>
</evidence>
<dbReference type="GO" id="GO:0006310">
    <property type="term" value="P:DNA recombination"/>
    <property type="evidence" value="ECO:0007669"/>
    <property type="project" value="UniProtKB-KW"/>
</dbReference>
<dbReference type="GO" id="GO:0000723">
    <property type="term" value="P:telomere maintenance"/>
    <property type="evidence" value="ECO:0007669"/>
    <property type="project" value="TreeGrafter"/>
</dbReference>
<evidence type="ECO:0000256" key="9">
    <source>
        <dbReference type="ARBA" id="ARBA00023204"/>
    </source>
</evidence>
<evidence type="ECO:0000256" key="1">
    <source>
        <dbReference type="ARBA" id="ARBA00004123"/>
    </source>
</evidence>
<comment type="similarity">
    <text evidence="2">Belongs to the DNA repair metallo-beta-lactamase (DRMBL) family.</text>
</comment>
<dbReference type="GO" id="GO:0036297">
    <property type="term" value="P:interstrand cross-link repair"/>
    <property type="evidence" value="ECO:0007669"/>
    <property type="project" value="TreeGrafter"/>
</dbReference>
<dbReference type="Gene3D" id="3.60.15.10">
    <property type="entry name" value="Ribonuclease Z/Hydroxyacylglutathione hydrolase-like"/>
    <property type="match status" value="1"/>
</dbReference>
<evidence type="ECO:0000256" key="10">
    <source>
        <dbReference type="ARBA" id="ARBA00023242"/>
    </source>
</evidence>
<dbReference type="EMBL" id="CAJNOM010000035">
    <property type="protein sequence ID" value="CAF0871818.1"/>
    <property type="molecule type" value="Genomic_DNA"/>
</dbReference>
<dbReference type="AlphaFoldDB" id="A0A813XL33"/>
<evidence type="ECO:0000256" key="11">
    <source>
        <dbReference type="ARBA" id="ARBA00039759"/>
    </source>
</evidence>
<name>A0A813XL33_9BILA</name>
<evidence type="ECO:0000256" key="2">
    <source>
        <dbReference type="ARBA" id="ARBA00010304"/>
    </source>
</evidence>
<dbReference type="Proteomes" id="UP000663832">
    <property type="component" value="Unassembled WGS sequence"/>
</dbReference>
<evidence type="ECO:0000256" key="8">
    <source>
        <dbReference type="ARBA" id="ARBA00023172"/>
    </source>
</evidence>
<keyword evidence="8" id="KW-0233">DNA recombination</keyword>
<keyword evidence="16" id="KW-1185">Reference proteome</keyword>
<evidence type="ECO:0000313" key="16">
    <source>
        <dbReference type="Proteomes" id="UP000663832"/>
    </source>
</evidence>
<proteinExistence type="inferred from homology"/>
<keyword evidence="10" id="KW-0539">Nucleus</keyword>
<evidence type="ECO:0000313" key="15">
    <source>
        <dbReference type="EMBL" id="CAF1384325.1"/>
    </source>
</evidence>
<dbReference type="PANTHER" id="PTHR23240">
    <property type="entry name" value="DNA CROSS-LINK REPAIR PROTEIN PSO2/SNM1-RELATED"/>
    <property type="match status" value="1"/>
</dbReference>
<dbReference type="OrthoDB" id="262529at2759"/>